<dbReference type="AlphaFoldDB" id="A0A1F8DZ09"/>
<dbReference type="GO" id="GO:0008081">
    <property type="term" value="F:phosphoric diester hydrolase activity"/>
    <property type="evidence" value="ECO:0007669"/>
    <property type="project" value="InterPro"/>
</dbReference>
<protein>
    <recommendedName>
        <fullName evidence="1">GP-PDE domain-containing protein</fullName>
    </recommendedName>
</protein>
<sequence length="226" mass="24957">MVLRLGHRGACGYAPENTVASFVKAIELNVAMIELDVRLCKSGEVMVLHDEKVDRMTNGHGAVSDLTLEELRQLDIKDGGKIPTLAEAFDAIDRKARVVIELKHAEVVEPTAALVRSYIAERGWGADDFLPTAFDHYFLARFRELVPGIGLAAILAGVPIGYAEFGERLGAYSVNMAFPFLNKEFVEDAHRRGLKVFAWTVNEPEDIAWVKALGVDGIFSNFPDRV</sequence>
<dbReference type="GO" id="GO:0006629">
    <property type="term" value="P:lipid metabolic process"/>
    <property type="evidence" value="ECO:0007669"/>
    <property type="project" value="InterPro"/>
</dbReference>
<dbReference type="InterPro" id="IPR030395">
    <property type="entry name" value="GP_PDE_dom"/>
</dbReference>
<feature type="domain" description="GP-PDE" evidence="1">
    <location>
        <begin position="2"/>
        <end position="226"/>
    </location>
</feature>
<dbReference type="Proteomes" id="UP000179057">
    <property type="component" value="Unassembled WGS sequence"/>
</dbReference>
<organism evidence="2 3">
    <name type="scientific">Candidatus Wolfebacteria bacterium RIFOXYD1_FULL_48_65</name>
    <dbReference type="NCBI Taxonomy" id="1802561"/>
    <lineage>
        <taxon>Bacteria</taxon>
        <taxon>Candidatus Wolfeibacteriota</taxon>
    </lineage>
</organism>
<evidence type="ECO:0000259" key="1">
    <source>
        <dbReference type="PROSITE" id="PS51704"/>
    </source>
</evidence>
<reference evidence="2 3" key="1">
    <citation type="journal article" date="2016" name="Nat. Commun.">
        <title>Thousands of microbial genomes shed light on interconnected biogeochemical processes in an aquifer system.</title>
        <authorList>
            <person name="Anantharaman K."/>
            <person name="Brown C.T."/>
            <person name="Hug L.A."/>
            <person name="Sharon I."/>
            <person name="Castelle C.J."/>
            <person name="Probst A.J."/>
            <person name="Thomas B.C."/>
            <person name="Singh A."/>
            <person name="Wilkins M.J."/>
            <person name="Karaoz U."/>
            <person name="Brodie E.L."/>
            <person name="Williams K.H."/>
            <person name="Hubbard S.S."/>
            <person name="Banfield J.F."/>
        </authorList>
    </citation>
    <scope>NUCLEOTIDE SEQUENCE [LARGE SCALE GENOMIC DNA]</scope>
</reference>
<dbReference type="PROSITE" id="PS51704">
    <property type="entry name" value="GP_PDE"/>
    <property type="match status" value="1"/>
</dbReference>
<evidence type="ECO:0000313" key="3">
    <source>
        <dbReference type="Proteomes" id="UP000179057"/>
    </source>
</evidence>
<dbReference type="SUPFAM" id="SSF51695">
    <property type="entry name" value="PLC-like phosphodiesterases"/>
    <property type="match status" value="1"/>
</dbReference>
<proteinExistence type="predicted"/>
<dbReference type="Pfam" id="PF03009">
    <property type="entry name" value="GDPD"/>
    <property type="match status" value="1"/>
</dbReference>
<dbReference type="EMBL" id="MGIV01000022">
    <property type="protein sequence ID" value="OGM93740.1"/>
    <property type="molecule type" value="Genomic_DNA"/>
</dbReference>
<accession>A0A1F8DZ09</accession>
<name>A0A1F8DZ09_9BACT</name>
<evidence type="ECO:0000313" key="2">
    <source>
        <dbReference type="EMBL" id="OGM93740.1"/>
    </source>
</evidence>
<dbReference type="PANTHER" id="PTHR46211:SF1">
    <property type="entry name" value="GLYCEROPHOSPHODIESTER PHOSPHODIESTERASE, CYTOPLASMIC"/>
    <property type="match status" value="1"/>
</dbReference>
<dbReference type="Gene3D" id="3.20.20.190">
    <property type="entry name" value="Phosphatidylinositol (PI) phosphodiesterase"/>
    <property type="match status" value="1"/>
</dbReference>
<dbReference type="PANTHER" id="PTHR46211">
    <property type="entry name" value="GLYCEROPHOSPHORYL DIESTER PHOSPHODIESTERASE"/>
    <property type="match status" value="1"/>
</dbReference>
<dbReference type="InterPro" id="IPR017946">
    <property type="entry name" value="PLC-like_Pdiesterase_TIM-brl"/>
</dbReference>
<comment type="caution">
    <text evidence="2">The sequence shown here is derived from an EMBL/GenBank/DDBJ whole genome shotgun (WGS) entry which is preliminary data.</text>
</comment>
<gene>
    <name evidence="2" type="ORF">A2610_00590</name>
</gene>